<dbReference type="EMBL" id="NBNE01004760">
    <property type="protein sequence ID" value="OWZ04810.1"/>
    <property type="molecule type" value="Genomic_DNA"/>
</dbReference>
<evidence type="ECO:0000313" key="1">
    <source>
        <dbReference type="EMBL" id="OWZ04810.1"/>
    </source>
</evidence>
<protein>
    <submittedName>
        <fullName evidence="1">Uncharacterized protein</fullName>
    </submittedName>
</protein>
<accession>A0A225VJV8</accession>
<dbReference type="AlphaFoldDB" id="A0A225VJV8"/>
<sequence>MPLLEDDDLLSRFMSSWKPVSSKMVKQDMERCRDRLLSLSPLDQGSQASEVHTDMFKSVAALYNKDISIVAFLVADNCSTNQRIVTLLEVPLVTCAI</sequence>
<keyword evidence="2" id="KW-1185">Reference proteome</keyword>
<dbReference type="PANTHER" id="PTHR40866:SF1">
    <property type="entry name" value="BED-TYPE DOMAIN-CONTAINING PROTEIN"/>
    <property type="match status" value="1"/>
</dbReference>
<gene>
    <name evidence="1" type="ORF">PHMEG_00023221</name>
</gene>
<dbReference type="OrthoDB" id="125975at2759"/>
<organism evidence="1 2">
    <name type="scientific">Phytophthora megakarya</name>
    <dbReference type="NCBI Taxonomy" id="4795"/>
    <lineage>
        <taxon>Eukaryota</taxon>
        <taxon>Sar</taxon>
        <taxon>Stramenopiles</taxon>
        <taxon>Oomycota</taxon>
        <taxon>Peronosporomycetes</taxon>
        <taxon>Peronosporales</taxon>
        <taxon>Peronosporaceae</taxon>
        <taxon>Phytophthora</taxon>
    </lineage>
</organism>
<proteinExistence type="predicted"/>
<name>A0A225VJV8_9STRA</name>
<dbReference type="PANTHER" id="PTHR40866">
    <property type="entry name" value="BED-TYPE DOMAIN-CONTAINING PROTEIN"/>
    <property type="match status" value="1"/>
</dbReference>
<dbReference type="Proteomes" id="UP000198211">
    <property type="component" value="Unassembled WGS sequence"/>
</dbReference>
<comment type="caution">
    <text evidence="1">The sequence shown here is derived from an EMBL/GenBank/DDBJ whole genome shotgun (WGS) entry which is preliminary data.</text>
</comment>
<reference evidence="2" key="1">
    <citation type="submission" date="2017-03" db="EMBL/GenBank/DDBJ databases">
        <title>Phytopthora megakarya and P. palmivora, two closely related causual agents of cacao black pod achieved similar genome size and gene model numbers by different mechanisms.</title>
        <authorList>
            <person name="Ali S."/>
            <person name="Shao J."/>
            <person name="Larry D.J."/>
            <person name="Kronmiller B."/>
            <person name="Shen D."/>
            <person name="Strem M.D."/>
            <person name="Melnick R.L."/>
            <person name="Guiltinan M.J."/>
            <person name="Tyler B.M."/>
            <person name="Meinhardt L.W."/>
            <person name="Bailey B.A."/>
        </authorList>
    </citation>
    <scope>NUCLEOTIDE SEQUENCE [LARGE SCALE GENOMIC DNA]</scope>
    <source>
        <strain evidence="2">zdho120</strain>
    </source>
</reference>
<evidence type="ECO:0000313" key="2">
    <source>
        <dbReference type="Proteomes" id="UP000198211"/>
    </source>
</evidence>